<dbReference type="SUPFAM" id="SSF50475">
    <property type="entry name" value="FMN-binding split barrel"/>
    <property type="match status" value="1"/>
</dbReference>
<comment type="caution">
    <text evidence="2">The sequence shown here is derived from an EMBL/GenBank/DDBJ whole genome shotgun (WGS) entry which is preliminary data.</text>
</comment>
<protein>
    <submittedName>
        <fullName evidence="2">DUF2470 domain-containing protein</fullName>
    </submittedName>
</protein>
<accession>A0ABV5PJZ5</accession>
<organism evidence="2 3">
    <name type="scientific">Streptomyces cremeus</name>
    <dbReference type="NCBI Taxonomy" id="66881"/>
    <lineage>
        <taxon>Bacteria</taxon>
        <taxon>Bacillati</taxon>
        <taxon>Actinomycetota</taxon>
        <taxon>Actinomycetes</taxon>
        <taxon>Kitasatosporales</taxon>
        <taxon>Streptomycetaceae</taxon>
        <taxon>Streptomyces</taxon>
    </lineage>
</organism>
<keyword evidence="3" id="KW-1185">Reference proteome</keyword>
<dbReference type="InterPro" id="IPR037119">
    <property type="entry name" value="Haem_oxidase_HugZ-like_sf"/>
</dbReference>
<reference evidence="2 3" key="1">
    <citation type="submission" date="2024-09" db="EMBL/GenBank/DDBJ databases">
        <authorList>
            <person name="Sun Q."/>
            <person name="Mori K."/>
        </authorList>
    </citation>
    <scope>NUCLEOTIDE SEQUENCE [LARGE SCALE GENOMIC DNA]</scope>
    <source>
        <strain evidence="2 3">JCM 4362</strain>
    </source>
</reference>
<evidence type="ECO:0000259" key="1">
    <source>
        <dbReference type="Pfam" id="PF10615"/>
    </source>
</evidence>
<evidence type="ECO:0000313" key="2">
    <source>
        <dbReference type="EMBL" id="MFB9523409.1"/>
    </source>
</evidence>
<dbReference type="Gene3D" id="3.20.180.10">
    <property type="entry name" value="PNP-oxidase-like"/>
    <property type="match status" value="1"/>
</dbReference>
<dbReference type="EMBL" id="JBHMCR010000017">
    <property type="protein sequence ID" value="MFB9523409.1"/>
    <property type="molecule type" value="Genomic_DNA"/>
</dbReference>
<dbReference type="InterPro" id="IPR019595">
    <property type="entry name" value="DUF2470"/>
</dbReference>
<name>A0ABV5PJZ5_STRCM</name>
<feature type="domain" description="DUF2470" evidence="1">
    <location>
        <begin position="146"/>
        <end position="219"/>
    </location>
</feature>
<dbReference type="Pfam" id="PF10615">
    <property type="entry name" value="DUF2470"/>
    <property type="match status" value="1"/>
</dbReference>
<gene>
    <name evidence="2" type="ORF">ACFFTU_26040</name>
</gene>
<dbReference type="Proteomes" id="UP001589718">
    <property type="component" value="Unassembled WGS sequence"/>
</dbReference>
<proteinExistence type="predicted"/>
<evidence type="ECO:0000313" key="3">
    <source>
        <dbReference type="Proteomes" id="UP001589718"/>
    </source>
</evidence>
<dbReference type="RefSeq" id="WP_345226251.1">
    <property type="nucleotide sequence ID" value="NZ_BAAAXE010000013.1"/>
</dbReference>
<sequence>MRLPRPSRAQQPTNAERARSVLAAAHSMTVVSDGVHTEVRRLDGEGVMSRVHVHEPTDEASPSPGHRRIPVRLEFTDVAPTPVRDRVRCRVTVTGLLAAPFDATEAHQGSTCMEFGQAVIEDADGRAFVALEELEQAVVDPLATCEAGMLTHLLDAHAELVPLLLRLVRAPRTADLTRAMPVAMDRYGLTLRLEYPRAHADVRLAFPTPVTGVEQAGPQIQGLLRAARRMSHPNRLPA</sequence>